<dbReference type="InterPro" id="IPR051161">
    <property type="entry name" value="Mannose-6P_isomerase_type2"/>
</dbReference>
<protein>
    <recommendedName>
        <fullName evidence="2">mannose-1-phosphate guanylyltransferase</fullName>
        <ecNumber evidence="2">2.7.7.13</ecNumber>
    </recommendedName>
</protein>
<evidence type="ECO:0000256" key="2">
    <source>
        <dbReference type="ARBA" id="ARBA00012387"/>
    </source>
</evidence>
<dbReference type="AlphaFoldDB" id="F3ZW96"/>
<feature type="domain" description="MannoseP isomerase/GMP-like beta-helix" evidence="9">
    <location>
        <begin position="295"/>
        <end position="349"/>
    </location>
</feature>
<evidence type="ECO:0000259" key="8">
    <source>
        <dbReference type="Pfam" id="PF00483"/>
    </source>
</evidence>
<accession>F3ZW96</accession>
<dbReference type="FunFam" id="3.90.550.10:FF:000046">
    <property type="entry name" value="Mannose-1-phosphate guanylyltransferase (GDP)"/>
    <property type="match status" value="1"/>
</dbReference>
<evidence type="ECO:0000256" key="6">
    <source>
        <dbReference type="ARBA" id="ARBA00023134"/>
    </source>
</evidence>
<reference evidence="10 11" key="2">
    <citation type="journal article" date="2011" name="Stand. Genomic Sci.">
        <title>Complete genome sequence of Mahella australiensis type strain (50-1 BON).</title>
        <authorList>
            <person name="Sikorski J."/>
            <person name="Teshima H."/>
            <person name="Nolan M."/>
            <person name="Lucas S."/>
            <person name="Hammon N."/>
            <person name="Deshpande S."/>
            <person name="Cheng J.F."/>
            <person name="Pitluck S."/>
            <person name="Liolios K."/>
            <person name="Pagani I."/>
            <person name="Ivanova N."/>
            <person name="Huntemann M."/>
            <person name="Mavromatis K."/>
            <person name="Ovchinikova G."/>
            <person name="Pati A."/>
            <person name="Tapia R."/>
            <person name="Han C."/>
            <person name="Goodwin L."/>
            <person name="Chen A."/>
            <person name="Palaniappan K."/>
            <person name="Land M."/>
            <person name="Hauser L."/>
            <person name="Ngatchou-Djao O.D."/>
            <person name="Rohde M."/>
            <person name="Pukall R."/>
            <person name="Spring S."/>
            <person name="Abt B."/>
            <person name="Goker M."/>
            <person name="Detter J.C."/>
            <person name="Woyke T."/>
            <person name="Bristow J."/>
            <person name="Markowitz V."/>
            <person name="Hugenholtz P."/>
            <person name="Eisen J.A."/>
            <person name="Kyrpides N.C."/>
            <person name="Klenk H.P."/>
            <person name="Lapidus A."/>
        </authorList>
    </citation>
    <scope>NUCLEOTIDE SEQUENCE [LARGE SCALE GENOMIC DNA]</scope>
    <source>
        <strain evidence="11">DSM 15567 / CIP 107919 / 50-1 BON</strain>
    </source>
</reference>
<dbReference type="KEGG" id="mas:Mahau_2339"/>
<dbReference type="GO" id="GO:0016853">
    <property type="term" value="F:isomerase activity"/>
    <property type="evidence" value="ECO:0007669"/>
    <property type="project" value="UniProtKB-KW"/>
</dbReference>
<keyword evidence="6" id="KW-0342">GTP-binding</keyword>
<dbReference type="Proteomes" id="UP000008457">
    <property type="component" value="Chromosome"/>
</dbReference>
<dbReference type="EC" id="2.7.7.13" evidence="2"/>
<dbReference type="Pfam" id="PF22640">
    <property type="entry name" value="ManC_GMP_beta-helix"/>
    <property type="match status" value="1"/>
</dbReference>
<dbReference type="PANTHER" id="PTHR46390:SF1">
    <property type="entry name" value="MANNOSE-1-PHOSPHATE GUANYLYLTRANSFERASE"/>
    <property type="match status" value="1"/>
</dbReference>
<evidence type="ECO:0000259" key="9">
    <source>
        <dbReference type="Pfam" id="PF22640"/>
    </source>
</evidence>
<dbReference type="InterPro" id="IPR054566">
    <property type="entry name" value="ManC/GMP-like_b-helix"/>
</dbReference>
<evidence type="ECO:0000256" key="5">
    <source>
        <dbReference type="ARBA" id="ARBA00022741"/>
    </source>
</evidence>
<evidence type="ECO:0000313" key="11">
    <source>
        <dbReference type="Proteomes" id="UP000008457"/>
    </source>
</evidence>
<feature type="domain" description="Nucleotidyl transferase" evidence="8">
    <location>
        <begin position="4"/>
        <end position="285"/>
    </location>
</feature>
<name>F3ZW96_MAHA5</name>
<dbReference type="PANTHER" id="PTHR46390">
    <property type="entry name" value="MANNOSE-1-PHOSPHATE GUANYLYLTRANSFERASE"/>
    <property type="match status" value="1"/>
</dbReference>
<gene>
    <name evidence="10" type="ordered locus">Mahau_2339</name>
</gene>
<organism evidence="10 11">
    <name type="scientific">Mahella australiensis (strain DSM 15567 / CIP 107919 / 50-1 BON)</name>
    <dbReference type="NCBI Taxonomy" id="697281"/>
    <lineage>
        <taxon>Bacteria</taxon>
        <taxon>Bacillati</taxon>
        <taxon>Bacillota</taxon>
        <taxon>Clostridia</taxon>
        <taxon>Thermoanaerobacterales</taxon>
        <taxon>Thermoanaerobacterales Family IV. Incertae Sedis</taxon>
        <taxon>Mahella</taxon>
    </lineage>
</organism>
<keyword evidence="3 10" id="KW-0808">Transferase</keyword>
<dbReference type="GO" id="GO:0004475">
    <property type="term" value="F:mannose-1-phosphate guanylyltransferase (GTP) activity"/>
    <property type="evidence" value="ECO:0007669"/>
    <property type="project" value="UniProtKB-EC"/>
</dbReference>
<keyword evidence="4 10" id="KW-0548">Nucleotidyltransferase</keyword>
<reference evidence="11" key="1">
    <citation type="submission" date="2010-11" db="EMBL/GenBank/DDBJ databases">
        <title>The complete genome of Mahella australiensis DSM 15567.</title>
        <authorList>
            <consortium name="US DOE Joint Genome Institute (JGI-PGF)"/>
            <person name="Lucas S."/>
            <person name="Copeland A."/>
            <person name="Lapidus A."/>
            <person name="Bruce D."/>
            <person name="Goodwin L."/>
            <person name="Pitluck S."/>
            <person name="Kyrpides N."/>
            <person name="Mavromatis K."/>
            <person name="Pagani I."/>
            <person name="Ivanova N."/>
            <person name="Teshima H."/>
            <person name="Brettin T."/>
            <person name="Detter J.C."/>
            <person name="Han C."/>
            <person name="Tapia R."/>
            <person name="Land M."/>
            <person name="Hauser L."/>
            <person name="Markowitz V."/>
            <person name="Cheng J.-F."/>
            <person name="Hugenholtz P."/>
            <person name="Woyke T."/>
            <person name="Wu D."/>
            <person name="Spring S."/>
            <person name="Pukall R."/>
            <person name="Steenblock K."/>
            <person name="Schneider S."/>
            <person name="Klenk H.-P."/>
            <person name="Eisen J.A."/>
        </authorList>
    </citation>
    <scope>NUCLEOTIDE SEQUENCE [LARGE SCALE GENOMIC DNA]</scope>
    <source>
        <strain evidence="11">DSM 15567 / CIP 107919 / 50-1 BON</strain>
    </source>
</reference>
<dbReference type="SUPFAM" id="SSF159283">
    <property type="entry name" value="Guanosine diphospho-D-mannose pyrophosphorylase/mannose-6-phosphate isomerase linker domain"/>
    <property type="match status" value="1"/>
</dbReference>
<evidence type="ECO:0000256" key="3">
    <source>
        <dbReference type="ARBA" id="ARBA00022679"/>
    </source>
</evidence>
<keyword evidence="11" id="KW-1185">Reference proteome</keyword>
<comment type="catalytic activity">
    <reaction evidence="7">
        <text>alpha-D-mannose 1-phosphate + GTP + H(+) = GDP-alpha-D-mannose + diphosphate</text>
        <dbReference type="Rhea" id="RHEA:15229"/>
        <dbReference type="ChEBI" id="CHEBI:15378"/>
        <dbReference type="ChEBI" id="CHEBI:33019"/>
        <dbReference type="ChEBI" id="CHEBI:37565"/>
        <dbReference type="ChEBI" id="CHEBI:57527"/>
        <dbReference type="ChEBI" id="CHEBI:58409"/>
        <dbReference type="EC" id="2.7.7.13"/>
    </reaction>
</comment>
<evidence type="ECO:0000313" key="10">
    <source>
        <dbReference type="EMBL" id="AEE97505.1"/>
    </source>
</evidence>
<dbReference type="CDD" id="cd02509">
    <property type="entry name" value="GDP-M1P_Guanylyltransferase"/>
    <property type="match status" value="1"/>
</dbReference>
<dbReference type="InterPro" id="IPR005835">
    <property type="entry name" value="NTP_transferase_dom"/>
</dbReference>
<comment type="similarity">
    <text evidence="1">Belongs to the mannose-6-phosphate isomerase type 2 family.</text>
</comment>
<proteinExistence type="inferred from homology"/>
<dbReference type="InterPro" id="IPR029044">
    <property type="entry name" value="Nucleotide-diphossugar_trans"/>
</dbReference>
<dbReference type="STRING" id="697281.Mahau_2339"/>
<evidence type="ECO:0000256" key="1">
    <source>
        <dbReference type="ARBA" id="ARBA00006115"/>
    </source>
</evidence>
<keyword evidence="10" id="KW-0413">Isomerase</keyword>
<dbReference type="RefSeq" id="WP_013781931.1">
    <property type="nucleotide sequence ID" value="NC_015520.1"/>
</dbReference>
<evidence type="ECO:0000256" key="4">
    <source>
        <dbReference type="ARBA" id="ARBA00022695"/>
    </source>
</evidence>
<dbReference type="OrthoDB" id="9806359at2"/>
<dbReference type="GO" id="GO:0005525">
    <property type="term" value="F:GTP binding"/>
    <property type="evidence" value="ECO:0007669"/>
    <property type="project" value="UniProtKB-KW"/>
</dbReference>
<dbReference type="SUPFAM" id="SSF53448">
    <property type="entry name" value="Nucleotide-diphospho-sugar transferases"/>
    <property type="match status" value="1"/>
</dbReference>
<dbReference type="GO" id="GO:0009298">
    <property type="term" value="P:GDP-mannose biosynthetic process"/>
    <property type="evidence" value="ECO:0007669"/>
    <property type="project" value="TreeGrafter"/>
</dbReference>
<evidence type="ECO:0000256" key="7">
    <source>
        <dbReference type="ARBA" id="ARBA00047343"/>
    </source>
</evidence>
<dbReference type="eggNOG" id="COG0836">
    <property type="taxonomic scope" value="Bacteria"/>
</dbReference>
<dbReference type="Gene3D" id="3.90.550.10">
    <property type="entry name" value="Spore Coat Polysaccharide Biosynthesis Protein SpsA, Chain A"/>
    <property type="match status" value="1"/>
</dbReference>
<dbReference type="Pfam" id="PF00483">
    <property type="entry name" value="NTP_transferase"/>
    <property type="match status" value="1"/>
</dbReference>
<keyword evidence="5" id="KW-0547">Nucleotide-binding</keyword>
<dbReference type="InterPro" id="IPR049577">
    <property type="entry name" value="GMPP_N"/>
</dbReference>
<dbReference type="HOGENOM" id="CLU_035527_0_1_9"/>
<dbReference type="EMBL" id="CP002360">
    <property type="protein sequence ID" value="AEE97505.1"/>
    <property type="molecule type" value="Genomic_DNA"/>
</dbReference>
<sequence length="359" mass="40546">MLTAVIMAGGKGERFWPKSRIKLPKQLLKLTGEDTMIQSTVKRISRIVDYDNIYIVTNPDYASIISNQLPEVPTGNILVEPMSRNTAACIGLAALHIEKRCGEDAVMMVLPSDHMIRDEDEYIRVLEKAAQVAQHNTNIVTIGIKPDHPETGYGYIKMGQRITARGMEPVHEVEAFVEKPDKETAEKYLETGQYLWNSGMFLWKVSTIMKNIKIHMPKLYKALSVIRQAIDSDDAESILYKEYEKLDSISIDYGIMEKADSVYVIPADFGWDDVGSWTALERIEEPDENGNIIKGNILSVDTKKCIIQGGNNKLLALLGLEDLIVVDTDDVTLICPKDRAQDIKKLLQEIRERQLTDYL</sequence>